<dbReference type="EC" id="3.4.13.19" evidence="1"/>
<protein>
    <submittedName>
        <fullName evidence="1">Membrane dipeptidase</fullName>
        <ecNumber evidence="1">3.4.13.19</ecNumber>
    </submittedName>
</protein>
<dbReference type="RefSeq" id="WP_204413821.1">
    <property type="nucleotide sequence ID" value="NZ_JAFBED010000002.1"/>
</dbReference>
<keyword evidence="2" id="KW-1185">Reference proteome</keyword>
<keyword evidence="1" id="KW-0378">Hydrolase</keyword>
<dbReference type="Proteomes" id="UP000737402">
    <property type="component" value="Unassembled WGS sequence"/>
</dbReference>
<gene>
    <name evidence="1" type="ORF">JOC95_000909</name>
</gene>
<keyword evidence="1" id="KW-0645">Protease</keyword>
<sequence>MRIFDAHCDTVFRMWEEPHLSFKDSPELHVTWDGLKKTGARVQCFAIYIPEKVREESRFDVALEMIDIFYRKVLQRFPKMKLVTSKREMMQLKDDEVGAILTLEGCDAIGKSLERLRTLFRLGVSSVGLTWNYANAVADGILEDRGAGLSSFGKEVVKENNDHFIWTDVSHLSERGFWEVLELGQYVIASHSNCKTICPNPRNLTDEQIMALIEKDAAIGVTFVPQFLSDNHESYIDDVLRHIEHICALGGINHIGVGSDFDGITKTVNGLSRYEDYSSLVNTLTKYYSKTEVEGFLYGNFFKRFPK</sequence>
<proteinExistence type="predicted"/>
<dbReference type="GO" id="GO:0016805">
    <property type="term" value="F:dipeptidase activity"/>
    <property type="evidence" value="ECO:0007669"/>
    <property type="project" value="UniProtKB-KW"/>
</dbReference>
<dbReference type="InterPro" id="IPR008257">
    <property type="entry name" value="Pept_M19"/>
</dbReference>
<accession>A0ABS2NWL4</accession>
<organism evidence="1 2">
    <name type="scientific">Sutcliffiella tianshenii</name>
    <dbReference type="NCBI Taxonomy" id="1463404"/>
    <lineage>
        <taxon>Bacteria</taxon>
        <taxon>Bacillati</taxon>
        <taxon>Bacillota</taxon>
        <taxon>Bacilli</taxon>
        <taxon>Bacillales</taxon>
        <taxon>Bacillaceae</taxon>
        <taxon>Sutcliffiella</taxon>
    </lineage>
</organism>
<dbReference type="CDD" id="cd01301">
    <property type="entry name" value="rDP_like"/>
    <property type="match status" value="1"/>
</dbReference>
<dbReference type="PANTHER" id="PTHR10443:SF12">
    <property type="entry name" value="DIPEPTIDASE"/>
    <property type="match status" value="1"/>
</dbReference>
<evidence type="ECO:0000313" key="1">
    <source>
        <dbReference type="EMBL" id="MBM7619060.1"/>
    </source>
</evidence>
<dbReference type="PROSITE" id="PS51365">
    <property type="entry name" value="RENAL_DIPEPTIDASE_2"/>
    <property type="match status" value="1"/>
</dbReference>
<dbReference type="InterPro" id="IPR032466">
    <property type="entry name" value="Metal_Hydrolase"/>
</dbReference>
<dbReference type="Pfam" id="PF01244">
    <property type="entry name" value="Peptidase_M19"/>
    <property type="match status" value="1"/>
</dbReference>
<name>A0ABS2NWL4_9BACI</name>
<keyword evidence="1" id="KW-0224">Dipeptidase</keyword>
<reference evidence="1 2" key="1">
    <citation type="submission" date="2021-01" db="EMBL/GenBank/DDBJ databases">
        <title>Genomic Encyclopedia of Type Strains, Phase IV (KMG-IV): sequencing the most valuable type-strain genomes for metagenomic binning, comparative biology and taxonomic classification.</title>
        <authorList>
            <person name="Goeker M."/>
        </authorList>
    </citation>
    <scope>NUCLEOTIDE SEQUENCE [LARGE SCALE GENOMIC DNA]</scope>
    <source>
        <strain evidence="1 2">DSM 25879</strain>
    </source>
</reference>
<evidence type="ECO:0000313" key="2">
    <source>
        <dbReference type="Proteomes" id="UP000737402"/>
    </source>
</evidence>
<dbReference type="EMBL" id="JAFBED010000002">
    <property type="protein sequence ID" value="MBM7619060.1"/>
    <property type="molecule type" value="Genomic_DNA"/>
</dbReference>
<dbReference type="SUPFAM" id="SSF51556">
    <property type="entry name" value="Metallo-dependent hydrolases"/>
    <property type="match status" value="1"/>
</dbReference>
<comment type="caution">
    <text evidence="1">The sequence shown here is derived from an EMBL/GenBank/DDBJ whole genome shotgun (WGS) entry which is preliminary data.</text>
</comment>
<dbReference type="PANTHER" id="PTHR10443">
    <property type="entry name" value="MICROSOMAL DIPEPTIDASE"/>
    <property type="match status" value="1"/>
</dbReference>
<dbReference type="Gene3D" id="3.20.20.140">
    <property type="entry name" value="Metal-dependent hydrolases"/>
    <property type="match status" value="1"/>
</dbReference>